<evidence type="ECO:0000313" key="2">
    <source>
        <dbReference type="EMBL" id="GAH38133.1"/>
    </source>
</evidence>
<feature type="region of interest" description="Disordered" evidence="1">
    <location>
        <begin position="1"/>
        <end position="21"/>
    </location>
</feature>
<name>X1GYP3_9ZZZZ</name>
<protein>
    <submittedName>
        <fullName evidence="2">Uncharacterized protein</fullName>
    </submittedName>
</protein>
<evidence type="ECO:0000256" key="1">
    <source>
        <dbReference type="SAM" id="MobiDB-lite"/>
    </source>
</evidence>
<sequence>MQLPAEYNQRNDKADKNFGNNLTLGHARLQTEQARGTQRADPNLGLWWWESEEE</sequence>
<accession>X1GYP3</accession>
<reference evidence="2" key="1">
    <citation type="journal article" date="2014" name="Front. Microbiol.">
        <title>High frequency of phylogenetically diverse reductive dehalogenase-homologous genes in deep subseafloor sedimentary metagenomes.</title>
        <authorList>
            <person name="Kawai M."/>
            <person name="Futagami T."/>
            <person name="Toyoda A."/>
            <person name="Takaki Y."/>
            <person name="Nishi S."/>
            <person name="Hori S."/>
            <person name="Arai W."/>
            <person name="Tsubouchi T."/>
            <person name="Morono Y."/>
            <person name="Uchiyama I."/>
            <person name="Ito T."/>
            <person name="Fujiyama A."/>
            <person name="Inagaki F."/>
            <person name="Takami H."/>
        </authorList>
    </citation>
    <scope>NUCLEOTIDE SEQUENCE</scope>
    <source>
        <strain evidence="2">Expedition CK06-06</strain>
    </source>
</reference>
<dbReference type="EMBL" id="BARU01014908">
    <property type="protein sequence ID" value="GAH38133.1"/>
    <property type="molecule type" value="Genomic_DNA"/>
</dbReference>
<gene>
    <name evidence="2" type="ORF">S03H2_26007</name>
</gene>
<feature type="non-terminal residue" evidence="2">
    <location>
        <position position="54"/>
    </location>
</feature>
<proteinExistence type="predicted"/>
<organism evidence="2">
    <name type="scientific">marine sediment metagenome</name>
    <dbReference type="NCBI Taxonomy" id="412755"/>
    <lineage>
        <taxon>unclassified sequences</taxon>
        <taxon>metagenomes</taxon>
        <taxon>ecological metagenomes</taxon>
    </lineage>
</organism>
<dbReference type="AlphaFoldDB" id="X1GYP3"/>
<comment type="caution">
    <text evidence="2">The sequence shown here is derived from an EMBL/GenBank/DDBJ whole genome shotgun (WGS) entry which is preliminary data.</text>
</comment>